<accession>A0A6S6VY80</accession>
<feature type="region of interest" description="Disordered" evidence="1">
    <location>
        <begin position="833"/>
        <end position="887"/>
    </location>
</feature>
<evidence type="ECO:0000259" key="2">
    <source>
        <dbReference type="Pfam" id="PF03235"/>
    </source>
</evidence>
<feature type="compositionally biased region" description="Low complexity" evidence="1">
    <location>
        <begin position="746"/>
        <end position="756"/>
    </location>
</feature>
<dbReference type="Pfam" id="PF03235">
    <property type="entry name" value="GmrSD_N"/>
    <property type="match status" value="1"/>
</dbReference>
<evidence type="ECO:0000313" key="4">
    <source>
        <dbReference type="Proteomes" id="UP000472372"/>
    </source>
</evidence>
<reference evidence="3" key="1">
    <citation type="submission" date="2021-02" db="EMBL/GenBank/DDBJ databases">
        <authorList>
            <person name="Syme A R."/>
            <person name="Syme A R."/>
            <person name="Moolhuijzen P."/>
        </authorList>
    </citation>
    <scope>NUCLEOTIDE SEQUENCE</scope>
    <source>
        <strain evidence="3">W1-1</strain>
    </source>
</reference>
<gene>
    <name evidence="3" type="ORF">PTTW11_03960</name>
</gene>
<feature type="region of interest" description="Disordered" evidence="1">
    <location>
        <begin position="720"/>
        <end position="756"/>
    </location>
</feature>
<feature type="region of interest" description="Disordered" evidence="1">
    <location>
        <begin position="457"/>
        <end position="496"/>
    </location>
</feature>
<feature type="region of interest" description="Disordered" evidence="1">
    <location>
        <begin position="584"/>
        <end position="609"/>
    </location>
</feature>
<feature type="compositionally biased region" description="Polar residues" evidence="1">
    <location>
        <begin position="1"/>
        <end position="19"/>
    </location>
</feature>
<protein>
    <recommendedName>
        <fullName evidence="2">GmrSD restriction endonucleases N-terminal domain-containing protein</fullName>
    </recommendedName>
</protein>
<evidence type="ECO:0000256" key="1">
    <source>
        <dbReference type="SAM" id="MobiDB-lite"/>
    </source>
</evidence>
<feature type="region of interest" description="Disordered" evidence="1">
    <location>
        <begin position="769"/>
        <end position="810"/>
    </location>
</feature>
<dbReference type="PANTHER" id="PTHR39639:SF1">
    <property type="entry name" value="DUF262 DOMAIN-CONTAINING PROTEIN"/>
    <property type="match status" value="1"/>
</dbReference>
<dbReference type="EMBL" id="HG992979">
    <property type="protein sequence ID" value="CAE7025730.1"/>
    <property type="molecule type" value="Genomic_DNA"/>
</dbReference>
<name>A0A6S6VY80_9PLEO</name>
<feature type="compositionally biased region" description="Low complexity" evidence="1">
    <location>
        <begin position="769"/>
        <end position="779"/>
    </location>
</feature>
<sequence length="887" mass="97725">MAGTSMDVSTSHAQSGPSTKDNRAARLHIKDELDGDDYDDMFADLESEVYDPHVYKPRPELPSSHVHMQTLKRLIVELENGRIDVDPEYQREVVWTAERMTGLINSLMENYYIPPIILNSQSNAANGNRKDIHVCVDGKQRLSSVRAFVKGMIPCHDYRGEKWWFCDSPDVRRKKVLDEKAKQLFLEKEFIIFQFKDLSSEQEEDLFARVQMGVQLSAAEKMRAKSGPWQELTKLFVQDFDLIYSLLKDRQRAKDFQLTLACFSQILEVQHPSTANGMPAFRANHSPITKLLNDTRAIDDATKSHLADVWKIFQDLIELDPNTFMNADKYLSGVQTFAPMEMVAVTTLISEYSKTRNNELLLGDIRALRVALREHFKEMRINATMWKFIWDFIADLEAIRGAVNGSTVDRITQQPLNPTATSAPVMVPRQPVVAQQTFQRKRPLPKSKQIPIFPPVIKTDCEPQLPTPPLPSRKRQRTDHVQADGDLPVSHPSRTDSLTAPHFADLSNGFQESAYRAAASSSPRVITRISPQCAAQRQSPINSNPASPMIPNPAMLPQPAGALGQSQPRGPTYTTLIASWGAPGSIPQATQMSTSVHAPADKARRKSPYQSPYAPYTPESTPRLTPPFVQPAQAPEVNSYRAPTAPMQISTRVVSAPGYISSSNGGFSEAMSASGPTLANQFCSQSRPSSKAPVSLQGFGAFAPKNTDKEWNGVIASVSPKMPSRALPPKPAVAPTMASHALPQKPAVAPSAAPPVAARTLPQKPVVAPSVTSPVAEPSVTPPAPIRFKSRKRKNSTLPVTKPPTPAQLDNVIDLTSDGEQEEERQSLLQAFKNKPAAVKQSKVPAPRIKPNPNIIAYPDSDEELEPANNPYAKFKQNPRAGVGGPS</sequence>
<dbReference type="Proteomes" id="UP000472372">
    <property type="component" value="Chromosome 3"/>
</dbReference>
<dbReference type="InterPro" id="IPR004919">
    <property type="entry name" value="GmrSD_N"/>
</dbReference>
<dbReference type="PANTHER" id="PTHR39639">
    <property type="entry name" value="CHROMOSOME 16, WHOLE GENOME SHOTGUN SEQUENCE"/>
    <property type="match status" value="1"/>
</dbReference>
<feature type="compositionally biased region" description="Polar residues" evidence="1">
    <location>
        <begin position="587"/>
        <end position="596"/>
    </location>
</feature>
<proteinExistence type="predicted"/>
<evidence type="ECO:0000313" key="3">
    <source>
        <dbReference type="EMBL" id="CAE7025730.1"/>
    </source>
</evidence>
<dbReference type="AlphaFoldDB" id="A0A6S6VY80"/>
<feature type="domain" description="GmrSD restriction endonucleases N-terminal" evidence="2">
    <location>
        <begin position="79"/>
        <end position="210"/>
    </location>
</feature>
<feature type="region of interest" description="Disordered" evidence="1">
    <location>
        <begin position="1"/>
        <end position="24"/>
    </location>
</feature>
<organism evidence="3 4">
    <name type="scientific">Pyrenophora teres f. teres</name>
    <dbReference type="NCBI Taxonomy" id="97479"/>
    <lineage>
        <taxon>Eukaryota</taxon>
        <taxon>Fungi</taxon>
        <taxon>Dikarya</taxon>
        <taxon>Ascomycota</taxon>
        <taxon>Pezizomycotina</taxon>
        <taxon>Dothideomycetes</taxon>
        <taxon>Pleosporomycetidae</taxon>
        <taxon>Pleosporales</taxon>
        <taxon>Pleosporineae</taxon>
        <taxon>Pleosporaceae</taxon>
        <taxon>Pyrenophora</taxon>
    </lineage>
</organism>